<dbReference type="InterPro" id="IPR050706">
    <property type="entry name" value="Cyclic-di-GMP_PDE-like"/>
</dbReference>
<organism evidence="2 3">
    <name type="scientific">Candidatus Aeolococcus gillhamiae</name>
    <dbReference type="NCBI Taxonomy" id="3127015"/>
    <lineage>
        <taxon>Bacteria</taxon>
        <taxon>Bacillati</taxon>
        <taxon>Candidatus Dormiibacterota</taxon>
        <taxon>Candidatus Dormibacteria</taxon>
        <taxon>Candidatus Aeolococcales</taxon>
        <taxon>Candidatus Aeolococcaceae</taxon>
        <taxon>Candidatus Aeolococcus</taxon>
    </lineage>
</organism>
<evidence type="ECO:0000313" key="3">
    <source>
        <dbReference type="Proteomes" id="UP000248724"/>
    </source>
</evidence>
<evidence type="ECO:0000313" key="2">
    <source>
        <dbReference type="EMBL" id="PZR77970.1"/>
    </source>
</evidence>
<dbReference type="CDD" id="cd01948">
    <property type="entry name" value="EAL"/>
    <property type="match status" value="1"/>
</dbReference>
<dbReference type="GO" id="GO:0071111">
    <property type="term" value="F:cyclic-guanylate-specific phosphodiesterase activity"/>
    <property type="evidence" value="ECO:0007669"/>
    <property type="project" value="InterPro"/>
</dbReference>
<gene>
    <name evidence="2" type="ORF">DLM65_14410</name>
</gene>
<dbReference type="SUPFAM" id="SSF141868">
    <property type="entry name" value="EAL domain-like"/>
    <property type="match status" value="1"/>
</dbReference>
<dbReference type="SMART" id="SM00052">
    <property type="entry name" value="EAL"/>
    <property type="match status" value="1"/>
</dbReference>
<comment type="caution">
    <text evidence="2">The sequence shown here is derived from an EMBL/GenBank/DDBJ whole genome shotgun (WGS) entry which is preliminary data.</text>
</comment>
<evidence type="ECO:0000259" key="1">
    <source>
        <dbReference type="PROSITE" id="PS50883"/>
    </source>
</evidence>
<dbReference type="PROSITE" id="PS50883">
    <property type="entry name" value="EAL"/>
    <property type="match status" value="1"/>
</dbReference>
<proteinExistence type="predicted"/>
<dbReference type="Gene3D" id="3.20.20.450">
    <property type="entry name" value="EAL domain"/>
    <property type="match status" value="1"/>
</dbReference>
<dbReference type="PANTHER" id="PTHR33121:SF76">
    <property type="entry name" value="SIGNALING PROTEIN"/>
    <property type="match status" value="1"/>
</dbReference>
<sequence length="312" mass="34115">MPMSSTVPAPFEALFAGSSEGDRAAVDLLCRLVDASSDVLLEVNGRRVPLPANLRTLLQRAVDHLRRGDDIRRSLGRAPARTLLQPVVHLGTAQVAGYEALSDLSTRDLQGADSWFRDAAVLGLGEEFELVLLTLALEELQTLPDDVYLSVNVSPHTATSPHLRELLRDVDATRIVLELTEHMPVEDYVALNVALKRLRRRGIRVAVDDAGAGFSSLNHILLIRPEIVKLDVSLIRDVDTDLARRSLVSGLCHFTAEIGADCVAEGVETDAQARTLRELGVTYGQGWHLGPPRRRRNRRAVAALKGSTQGPR</sequence>
<accession>A0A2W5YYT3</accession>
<dbReference type="InterPro" id="IPR001633">
    <property type="entry name" value="EAL_dom"/>
</dbReference>
<dbReference type="Proteomes" id="UP000248724">
    <property type="component" value="Unassembled WGS sequence"/>
</dbReference>
<dbReference type="PANTHER" id="PTHR33121">
    <property type="entry name" value="CYCLIC DI-GMP PHOSPHODIESTERASE PDEF"/>
    <property type="match status" value="1"/>
</dbReference>
<name>A0A2W5YYT3_9BACT</name>
<dbReference type="InterPro" id="IPR035919">
    <property type="entry name" value="EAL_sf"/>
</dbReference>
<dbReference type="AlphaFoldDB" id="A0A2W5YYT3"/>
<dbReference type="EMBL" id="QHBU01000275">
    <property type="protein sequence ID" value="PZR77970.1"/>
    <property type="molecule type" value="Genomic_DNA"/>
</dbReference>
<feature type="domain" description="EAL" evidence="1">
    <location>
        <begin position="64"/>
        <end position="306"/>
    </location>
</feature>
<dbReference type="Pfam" id="PF00563">
    <property type="entry name" value="EAL"/>
    <property type="match status" value="1"/>
</dbReference>
<protein>
    <recommendedName>
        <fullName evidence="1">EAL domain-containing protein</fullName>
    </recommendedName>
</protein>
<reference evidence="2 3" key="1">
    <citation type="journal article" date="2017" name="Nature">
        <title>Atmospheric trace gases support primary production in Antarctic desert surface soil.</title>
        <authorList>
            <person name="Ji M."/>
            <person name="Greening C."/>
            <person name="Vanwonterghem I."/>
            <person name="Carere C.R."/>
            <person name="Bay S.K."/>
            <person name="Steen J.A."/>
            <person name="Montgomery K."/>
            <person name="Lines T."/>
            <person name="Beardall J."/>
            <person name="van Dorst J."/>
            <person name="Snape I."/>
            <person name="Stott M.B."/>
            <person name="Hugenholtz P."/>
            <person name="Ferrari B.C."/>
        </authorList>
    </citation>
    <scope>NUCLEOTIDE SEQUENCE [LARGE SCALE GENOMIC DNA]</scope>
    <source>
        <strain evidence="2">RRmetagenome_bin12</strain>
    </source>
</reference>